<protein>
    <submittedName>
        <fullName evidence="1">Uncharacterized protein</fullName>
    </submittedName>
</protein>
<accession>A0A094Z295</accession>
<reference evidence="1 2" key="2">
    <citation type="submission" date="2012-06" db="EMBL/GenBank/DDBJ databases">
        <authorList>
            <person name="Fiebig A."/>
        </authorList>
    </citation>
    <scope>NUCLEOTIDE SEQUENCE [LARGE SCALE GENOMIC DNA]</scope>
    <source>
        <strain evidence="1 2">DFL-43</strain>
    </source>
</reference>
<dbReference type="AlphaFoldDB" id="A0A094Z295"/>
<dbReference type="EMBL" id="ABIA03000002">
    <property type="protein sequence ID" value="KGB27079.1"/>
    <property type="molecule type" value="Genomic_DNA"/>
</dbReference>
<organism evidence="1 2">
    <name type="scientific">Hoeflea phototrophica (strain DSM 17068 / NCIMB 14078 / DFL-43)</name>
    <dbReference type="NCBI Taxonomy" id="411684"/>
    <lineage>
        <taxon>Bacteria</taxon>
        <taxon>Pseudomonadati</taxon>
        <taxon>Pseudomonadota</taxon>
        <taxon>Alphaproteobacteria</taxon>
        <taxon>Hyphomicrobiales</taxon>
        <taxon>Rhizobiaceae</taxon>
        <taxon>Hoeflea</taxon>
    </lineage>
</organism>
<name>A0A094Z295_HOEPD</name>
<comment type="caution">
    <text evidence="1">The sequence shown here is derived from an EMBL/GenBank/DDBJ whole genome shotgun (WGS) entry which is preliminary data.</text>
</comment>
<reference evidence="1 2" key="1">
    <citation type="submission" date="2007-10" db="EMBL/GenBank/DDBJ databases">
        <authorList>
            <person name="Wagner-Dobler I."/>
            <person name="Ferriera S."/>
            <person name="Johnson J."/>
            <person name="Kravitz S."/>
            <person name="Beeson K."/>
            <person name="Sutton G."/>
            <person name="Rogers Y.-H."/>
            <person name="Friedman R."/>
            <person name="Frazier M."/>
            <person name="Venter J.C."/>
        </authorList>
    </citation>
    <scope>NUCLEOTIDE SEQUENCE [LARGE SCALE GENOMIC DNA]</scope>
    <source>
        <strain evidence="1 2">DFL-43</strain>
    </source>
</reference>
<dbReference type="HOGENOM" id="CLU_3396946_0_0_5"/>
<evidence type="ECO:0000313" key="2">
    <source>
        <dbReference type="Proteomes" id="UP000004291"/>
    </source>
</evidence>
<proteinExistence type="predicted"/>
<keyword evidence="2" id="KW-1185">Reference proteome</keyword>
<dbReference type="Proteomes" id="UP000004291">
    <property type="component" value="Chromosome"/>
</dbReference>
<evidence type="ECO:0000313" key="1">
    <source>
        <dbReference type="EMBL" id="KGB27079.1"/>
    </source>
</evidence>
<gene>
    <name evidence="1" type="ORF">HPDFL43_00007300</name>
</gene>
<sequence>MNAEPKSHGVNVLKPCTFDLRPDGSHLFVAR</sequence>
<dbReference type="STRING" id="411684.HPDFL43_00007300"/>